<evidence type="ECO:0000256" key="1">
    <source>
        <dbReference type="SAM" id="Phobius"/>
    </source>
</evidence>
<evidence type="ECO:0000313" key="3">
    <source>
        <dbReference type="Proteomes" id="UP001485226"/>
    </source>
</evidence>
<keyword evidence="1" id="KW-0472">Membrane</keyword>
<dbReference type="RefSeq" id="WP_341692230.1">
    <property type="nucleotide sequence ID" value="NZ_JBBYHS010000010.1"/>
</dbReference>
<feature type="transmembrane region" description="Helical" evidence="1">
    <location>
        <begin position="12"/>
        <end position="32"/>
    </location>
</feature>
<organism evidence="2 3">
    <name type="scientific">Flavobacterium calami</name>
    <dbReference type="NCBI Taxonomy" id="3139144"/>
    <lineage>
        <taxon>Bacteria</taxon>
        <taxon>Pseudomonadati</taxon>
        <taxon>Bacteroidota</taxon>
        <taxon>Flavobacteriia</taxon>
        <taxon>Flavobacteriales</taxon>
        <taxon>Flavobacteriaceae</taxon>
        <taxon>Flavobacterium</taxon>
    </lineage>
</organism>
<feature type="non-terminal residue" evidence="2">
    <location>
        <position position="1"/>
    </location>
</feature>
<accession>A0ABU9INZ7</accession>
<dbReference type="Proteomes" id="UP001485226">
    <property type="component" value="Unassembled WGS sequence"/>
</dbReference>
<keyword evidence="1" id="KW-1133">Transmembrane helix</keyword>
<reference evidence="2 3" key="1">
    <citation type="submission" date="2024-04" db="EMBL/GenBank/DDBJ databases">
        <title>Flavobacterium sp. DGU38 16S ribosomal RNA gene Genome sequencing and assembly.</title>
        <authorList>
            <person name="Park S."/>
        </authorList>
    </citation>
    <scope>NUCLEOTIDE SEQUENCE [LARGE SCALE GENOMIC DNA]</scope>
    <source>
        <strain evidence="2 3">DGU38</strain>
    </source>
</reference>
<evidence type="ECO:0000313" key="2">
    <source>
        <dbReference type="EMBL" id="MEL1254165.1"/>
    </source>
</evidence>
<comment type="caution">
    <text evidence="2">The sequence shown here is derived from an EMBL/GenBank/DDBJ whole genome shotgun (WGS) entry which is preliminary data.</text>
</comment>
<sequence>FQSKIQVGLISIALYTNPILCFFLQISEYLIIVPQVLFLIRFPVSHTALGMEAASFCEKLLFV</sequence>
<dbReference type="EMBL" id="JBBYHS010000010">
    <property type="protein sequence ID" value="MEL1254165.1"/>
    <property type="molecule type" value="Genomic_DNA"/>
</dbReference>
<gene>
    <name evidence="2" type="ORF">AAEO57_10285</name>
</gene>
<keyword evidence="3" id="KW-1185">Reference proteome</keyword>
<protein>
    <submittedName>
        <fullName evidence="2">Uncharacterized protein</fullName>
    </submittedName>
</protein>
<name>A0ABU9INZ7_9FLAO</name>
<proteinExistence type="predicted"/>
<keyword evidence="1" id="KW-0812">Transmembrane</keyword>